<evidence type="ECO:0000313" key="3">
    <source>
        <dbReference type="EMBL" id="MBA2133899.1"/>
    </source>
</evidence>
<dbReference type="GO" id="GO:0046872">
    <property type="term" value="F:metal ion binding"/>
    <property type="evidence" value="ECO:0007669"/>
    <property type="project" value="UniProtKB-KW"/>
</dbReference>
<dbReference type="Proteomes" id="UP000657177">
    <property type="component" value="Unassembled WGS sequence"/>
</dbReference>
<dbReference type="PANTHER" id="PTHR35848">
    <property type="entry name" value="OXALATE-BINDING PROTEIN"/>
    <property type="match status" value="1"/>
</dbReference>
<dbReference type="SUPFAM" id="SSF51182">
    <property type="entry name" value="RmlC-like cupins"/>
    <property type="match status" value="1"/>
</dbReference>
<keyword evidence="1" id="KW-0479">Metal-binding</keyword>
<organism evidence="3 4">
    <name type="scientific">Capillibacterium thermochitinicola</name>
    <dbReference type="NCBI Taxonomy" id="2699427"/>
    <lineage>
        <taxon>Bacteria</taxon>
        <taxon>Bacillati</taxon>
        <taxon>Bacillota</taxon>
        <taxon>Capillibacterium</taxon>
    </lineage>
</organism>
<gene>
    <name evidence="3" type="ORF">G5B42_10180</name>
</gene>
<dbReference type="CDD" id="cd02221">
    <property type="entry name" value="cupin_TM1287-like"/>
    <property type="match status" value="1"/>
</dbReference>
<dbReference type="AlphaFoldDB" id="A0A8J6I3B5"/>
<keyword evidence="4" id="KW-1185">Reference proteome</keyword>
<dbReference type="EMBL" id="JAAKDE010000025">
    <property type="protein sequence ID" value="MBA2133899.1"/>
    <property type="molecule type" value="Genomic_DNA"/>
</dbReference>
<evidence type="ECO:0000259" key="2">
    <source>
        <dbReference type="Pfam" id="PF07883"/>
    </source>
</evidence>
<dbReference type="InterPro" id="IPR013096">
    <property type="entry name" value="Cupin_2"/>
</dbReference>
<comment type="caution">
    <text evidence="3">The sequence shown here is derived from an EMBL/GenBank/DDBJ whole genome shotgun (WGS) entry which is preliminary data.</text>
</comment>
<protein>
    <submittedName>
        <fullName evidence="3">Cupin domain-containing protein</fullName>
    </submittedName>
</protein>
<accession>A0A8J6I3B5</accession>
<dbReference type="InterPro" id="IPR011051">
    <property type="entry name" value="RmlC_Cupin_sf"/>
</dbReference>
<dbReference type="RefSeq" id="WP_181340367.1">
    <property type="nucleotide sequence ID" value="NZ_JAAKDE010000025.1"/>
</dbReference>
<reference evidence="3" key="1">
    <citation type="submission" date="2020-06" db="EMBL/GenBank/DDBJ databases">
        <title>Novel chitinolytic bacterium.</title>
        <authorList>
            <person name="Ungkulpasvich U."/>
            <person name="Kosugi A."/>
            <person name="Uke A."/>
        </authorList>
    </citation>
    <scope>NUCLEOTIDE SEQUENCE</scope>
    <source>
        <strain evidence="3">UUS1-1</strain>
    </source>
</reference>
<dbReference type="InterPro" id="IPR051610">
    <property type="entry name" value="GPI/OXD"/>
</dbReference>
<name>A0A8J6I3B5_9FIRM</name>
<dbReference type="PANTHER" id="PTHR35848:SF6">
    <property type="entry name" value="CUPIN TYPE-2 DOMAIN-CONTAINING PROTEIN"/>
    <property type="match status" value="1"/>
</dbReference>
<dbReference type="Pfam" id="PF07883">
    <property type="entry name" value="Cupin_2"/>
    <property type="match status" value="1"/>
</dbReference>
<proteinExistence type="predicted"/>
<evidence type="ECO:0000256" key="1">
    <source>
        <dbReference type="ARBA" id="ARBA00022723"/>
    </source>
</evidence>
<evidence type="ECO:0000313" key="4">
    <source>
        <dbReference type="Proteomes" id="UP000657177"/>
    </source>
</evidence>
<dbReference type="Gene3D" id="2.60.120.10">
    <property type="entry name" value="Jelly Rolls"/>
    <property type="match status" value="1"/>
</dbReference>
<feature type="domain" description="Cupin type-2" evidence="2">
    <location>
        <begin position="46"/>
        <end position="111"/>
    </location>
</feature>
<dbReference type="InterPro" id="IPR014710">
    <property type="entry name" value="RmlC-like_jellyroll"/>
</dbReference>
<sequence length="116" mass="12623">MIRRSQERVVTFKENVFQGEGGVTIRNLLNGPEEMYGKGRAFAHNTLEPGCSIGYHVHQNEGEAYYILSGTGEFNDNGNITTVTAGDVTFTGAGEGHGLKNIGSEPLEFIALIIYQ</sequence>